<dbReference type="InterPro" id="IPR056792">
    <property type="entry name" value="PRC_RimM"/>
</dbReference>
<dbReference type="KEGG" id="ccun:CCUN_0867"/>
<dbReference type="AlphaFoldDB" id="A0A1W6BWM2"/>
<evidence type="ECO:0000256" key="4">
    <source>
        <dbReference type="ARBA" id="ARBA00023186"/>
    </source>
</evidence>
<dbReference type="InterPro" id="IPR011033">
    <property type="entry name" value="PRC_barrel-like_sf"/>
</dbReference>
<dbReference type="Pfam" id="PF24986">
    <property type="entry name" value="PRC_RimM"/>
    <property type="match status" value="1"/>
</dbReference>
<dbReference type="NCBIfam" id="TIGR02273">
    <property type="entry name" value="16S_RimM"/>
    <property type="match status" value="1"/>
</dbReference>
<name>A0A1W6BWM2_9BACT</name>
<dbReference type="RefSeq" id="WP_027306485.1">
    <property type="nucleotide sequence ID" value="NZ_CP020867.1"/>
</dbReference>
<dbReference type="Gene3D" id="2.40.30.60">
    <property type="entry name" value="RimM"/>
    <property type="match status" value="1"/>
</dbReference>
<dbReference type="InterPro" id="IPR002676">
    <property type="entry name" value="RimM_N"/>
</dbReference>
<reference evidence="8 9" key="1">
    <citation type="submission" date="2017-04" db="EMBL/GenBank/DDBJ databases">
        <title>Complete genome sequence of the Campylobacter cuniculorum type strain LMG24588.</title>
        <authorList>
            <person name="Miller W.G."/>
            <person name="Yee E."/>
            <person name="Revez J."/>
            <person name="Bono J.L."/>
            <person name="Rossi M."/>
        </authorList>
    </citation>
    <scope>NUCLEOTIDE SEQUENCE [LARGE SCALE GENOMIC DNA]</scope>
    <source>
        <strain evidence="8 9">LMG 24588</strain>
    </source>
</reference>
<keyword evidence="2 5" id="KW-0690">Ribosome biogenesis</keyword>
<dbReference type="PANTHER" id="PTHR33692">
    <property type="entry name" value="RIBOSOME MATURATION FACTOR RIMM"/>
    <property type="match status" value="1"/>
</dbReference>
<dbReference type="GO" id="GO:0043022">
    <property type="term" value="F:ribosome binding"/>
    <property type="evidence" value="ECO:0007669"/>
    <property type="project" value="InterPro"/>
</dbReference>
<dbReference type="EMBL" id="CP020867">
    <property type="protein sequence ID" value="ARJ56478.1"/>
    <property type="molecule type" value="Genomic_DNA"/>
</dbReference>
<dbReference type="STRING" id="1121267.CCUN_0867"/>
<dbReference type="GO" id="GO:0005737">
    <property type="term" value="C:cytoplasm"/>
    <property type="evidence" value="ECO:0007669"/>
    <property type="project" value="UniProtKB-SubCell"/>
</dbReference>
<gene>
    <name evidence="5 8" type="primary">rimM</name>
    <name evidence="8" type="ORF">CCUN_0867</name>
</gene>
<dbReference type="GO" id="GO:0042274">
    <property type="term" value="P:ribosomal small subunit biogenesis"/>
    <property type="evidence" value="ECO:0007669"/>
    <property type="project" value="UniProtKB-UniRule"/>
</dbReference>
<proteinExistence type="inferred from homology"/>
<keyword evidence="1 5" id="KW-0963">Cytoplasm</keyword>
<keyword evidence="4 5" id="KW-0143">Chaperone</keyword>
<comment type="function">
    <text evidence="5">An accessory protein needed during the final step in the assembly of 30S ribosomal subunit, possibly for assembly of the head region. Essential for efficient processing of 16S rRNA. May be needed both before and after RbfA during the maturation of 16S rRNA. It has affinity for free ribosomal 30S subunits but not for 70S ribosomes.</text>
</comment>
<accession>A0A1W6BWM2</accession>
<organism evidence="8 9">
    <name type="scientific">Campylobacter cuniculorum DSM 23162 = LMG 24588</name>
    <dbReference type="NCBI Taxonomy" id="1121267"/>
    <lineage>
        <taxon>Bacteria</taxon>
        <taxon>Pseudomonadati</taxon>
        <taxon>Campylobacterota</taxon>
        <taxon>Epsilonproteobacteria</taxon>
        <taxon>Campylobacterales</taxon>
        <taxon>Campylobacteraceae</taxon>
        <taxon>Campylobacter</taxon>
    </lineage>
</organism>
<dbReference type="Proteomes" id="UP000192902">
    <property type="component" value="Chromosome"/>
</dbReference>
<dbReference type="PANTHER" id="PTHR33692:SF1">
    <property type="entry name" value="RIBOSOME MATURATION FACTOR RIMM"/>
    <property type="match status" value="1"/>
</dbReference>
<comment type="domain">
    <text evidence="5">The PRC barrel domain binds ribosomal protein uS19.</text>
</comment>
<feature type="domain" description="Ribosome maturation factor RimM PRC barrel" evidence="7">
    <location>
        <begin position="101"/>
        <end position="169"/>
    </location>
</feature>
<dbReference type="Pfam" id="PF01782">
    <property type="entry name" value="RimM"/>
    <property type="match status" value="1"/>
</dbReference>
<keyword evidence="3 5" id="KW-0698">rRNA processing</keyword>
<evidence type="ECO:0000256" key="3">
    <source>
        <dbReference type="ARBA" id="ARBA00022552"/>
    </source>
</evidence>
<dbReference type="eggNOG" id="COG0806">
    <property type="taxonomic scope" value="Bacteria"/>
</dbReference>
<dbReference type="GO" id="GO:0005840">
    <property type="term" value="C:ribosome"/>
    <property type="evidence" value="ECO:0007669"/>
    <property type="project" value="InterPro"/>
</dbReference>
<dbReference type="HAMAP" id="MF_00014">
    <property type="entry name" value="Ribosome_mat_RimM"/>
    <property type="match status" value="1"/>
</dbReference>
<evidence type="ECO:0000256" key="1">
    <source>
        <dbReference type="ARBA" id="ARBA00022490"/>
    </source>
</evidence>
<comment type="subcellular location">
    <subcellularLocation>
        <location evidence="5">Cytoplasm</location>
    </subcellularLocation>
</comment>
<comment type="subunit">
    <text evidence="5">Binds ribosomal protein uS19.</text>
</comment>
<dbReference type="GO" id="GO:0006364">
    <property type="term" value="P:rRNA processing"/>
    <property type="evidence" value="ECO:0007669"/>
    <property type="project" value="UniProtKB-UniRule"/>
</dbReference>
<evidence type="ECO:0000256" key="2">
    <source>
        <dbReference type="ARBA" id="ARBA00022517"/>
    </source>
</evidence>
<evidence type="ECO:0000256" key="5">
    <source>
        <dbReference type="HAMAP-Rule" id="MF_00014"/>
    </source>
</evidence>
<feature type="domain" description="RimM N-terminal" evidence="6">
    <location>
        <begin position="8"/>
        <end position="84"/>
    </location>
</feature>
<protein>
    <recommendedName>
        <fullName evidence="5">Ribosome maturation factor RimM</fullName>
    </recommendedName>
</protein>
<dbReference type="InterPro" id="IPR009000">
    <property type="entry name" value="Transl_B-barrel_sf"/>
</dbReference>
<dbReference type="SUPFAM" id="SSF50346">
    <property type="entry name" value="PRC-barrel domain"/>
    <property type="match status" value="1"/>
</dbReference>
<evidence type="ECO:0000313" key="8">
    <source>
        <dbReference type="EMBL" id="ARJ56478.1"/>
    </source>
</evidence>
<dbReference type="OrthoDB" id="9810331at2"/>
<comment type="similarity">
    <text evidence="5">Belongs to the RimM family.</text>
</comment>
<dbReference type="InterPro" id="IPR011961">
    <property type="entry name" value="RimM"/>
</dbReference>
<dbReference type="Gene3D" id="2.30.30.240">
    <property type="entry name" value="PRC-barrel domain"/>
    <property type="match status" value="1"/>
</dbReference>
<dbReference type="SUPFAM" id="SSF50447">
    <property type="entry name" value="Translation proteins"/>
    <property type="match status" value="1"/>
</dbReference>
<sequence length="179" mass="20981">MNEKNLVQVAKLGKTIGLKGYIKLHNLSDFPDQFKKNASFFCKDMRNILKIKDYNPSNNTALFEGFENIEEAKKLTHSILYQSIEESRRTCKLKKDEFFYFDILECQVRDSKQKLGKVVDILEISHSYLFEVSTDEELIKNGLAKSFFIPYLDKFIKKIDTEKRLIECKDEAFLILENS</sequence>
<evidence type="ECO:0000259" key="6">
    <source>
        <dbReference type="Pfam" id="PF01782"/>
    </source>
</evidence>
<dbReference type="InterPro" id="IPR036976">
    <property type="entry name" value="RimM_N_sf"/>
</dbReference>
<evidence type="ECO:0000313" key="9">
    <source>
        <dbReference type="Proteomes" id="UP000192902"/>
    </source>
</evidence>
<evidence type="ECO:0000259" key="7">
    <source>
        <dbReference type="Pfam" id="PF24986"/>
    </source>
</evidence>